<gene>
    <name evidence="3" type="ORF">ElP_36000</name>
</gene>
<feature type="signal peptide" evidence="2">
    <location>
        <begin position="1"/>
        <end position="24"/>
    </location>
</feature>
<dbReference type="Proteomes" id="UP000317835">
    <property type="component" value="Chromosome"/>
</dbReference>
<proteinExistence type="predicted"/>
<feature type="chain" id="PRO_5021869681" description="Glycoside hydrolase family 5 domain-containing protein" evidence="2">
    <location>
        <begin position="25"/>
        <end position="645"/>
    </location>
</feature>
<accession>A0A518H4C6</accession>
<dbReference type="EMBL" id="CP036426">
    <property type="protein sequence ID" value="QDV35695.1"/>
    <property type="molecule type" value="Genomic_DNA"/>
</dbReference>
<sequence precursor="true">MINLWCRSLLVMLVLAPVPGSAWSDGDSTGSDQARGPNPTLTIEGDRFLLDGRPFSMWGIRTASGTQDDAQCDHLVAQLDDYKAHGVNTVAVYYMGCRGGNYDPFSPDGTAIDPGHQERMERIIRACAEREMVVVVGLFYQHAPFGLRDAGAVREAVRTATEALEPFGNIIINIANEQNSGGWSDTAAVFDFRDPERIIELCRLVHEVDPGRIVGGGGYDHEKNIVIGGSPEVDALLFDTAGPDPDSGALYDRFVAAGVEGKPIVNVELFGGWTGQFERGIFPEEVRRAYLREVEAAATQPGLSVFFHNNVWCQQEPMRYDLAGSGTEDDPGIRWYFEAVREATGQPGDRQAEGAPEAPPVAFEDQPDGLRMTIGGEPFATYVFERGETTRPFLEHLHTPRGVQVTRNNPPVEGVDIADHPTFHPGLWLAFGDLGGPDSWRDNDPIRHAGFVEEPQGGPGRGDFVVRNRHIKGGEVIAEEVCRLTMLVRPAGRLLIWDSEFRPVGGTLALGDQEEMGLGVRLATPLAAVNGGRIIDSEGRVNEAGVWGRQADWCSYSGEAGGDRAGILLMPDPGHFRRSWYHARDYGLLVANPFGRRAFTGGEPSRVVVEEGEALRLRFGVLVFDGEPDPDAAYRDFLEQIGHGG</sequence>
<keyword evidence="2" id="KW-0732">Signal</keyword>
<evidence type="ECO:0000313" key="4">
    <source>
        <dbReference type="Proteomes" id="UP000317835"/>
    </source>
</evidence>
<evidence type="ECO:0008006" key="5">
    <source>
        <dbReference type="Google" id="ProtNLM"/>
    </source>
</evidence>
<evidence type="ECO:0000256" key="2">
    <source>
        <dbReference type="SAM" id="SignalP"/>
    </source>
</evidence>
<dbReference type="InterPro" id="IPR017853">
    <property type="entry name" value="GH"/>
</dbReference>
<feature type="region of interest" description="Disordered" evidence="1">
    <location>
        <begin position="344"/>
        <end position="367"/>
    </location>
</feature>
<dbReference type="Pfam" id="PF14100">
    <property type="entry name" value="DUF6807"/>
    <property type="match status" value="1"/>
</dbReference>
<dbReference type="SUPFAM" id="SSF51445">
    <property type="entry name" value="(Trans)glycosidases"/>
    <property type="match status" value="1"/>
</dbReference>
<name>A0A518H4C6_9BACT</name>
<protein>
    <recommendedName>
        <fullName evidence="5">Glycoside hydrolase family 5 domain-containing protein</fullName>
    </recommendedName>
</protein>
<organism evidence="3 4">
    <name type="scientific">Tautonia plasticadhaerens</name>
    <dbReference type="NCBI Taxonomy" id="2527974"/>
    <lineage>
        <taxon>Bacteria</taxon>
        <taxon>Pseudomonadati</taxon>
        <taxon>Planctomycetota</taxon>
        <taxon>Planctomycetia</taxon>
        <taxon>Isosphaerales</taxon>
        <taxon>Isosphaeraceae</taxon>
        <taxon>Tautonia</taxon>
    </lineage>
</organism>
<dbReference type="AlphaFoldDB" id="A0A518H4C6"/>
<reference evidence="3 4" key="1">
    <citation type="submission" date="2019-02" db="EMBL/GenBank/DDBJ databases">
        <title>Deep-cultivation of Planctomycetes and their phenomic and genomic characterization uncovers novel biology.</title>
        <authorList>
            <person name="Wiegand S."/>
            <person name="Jogler M."/>
            <person name="Boedeker C."/>
            <person name="Pinto D."/>
            <person name="Vollmers J."/>
            <person name="Rivas-Marin E."/>
            <person name="Kohn T."/>
            <person name="Peeters S.H."/>
            <person name="Heuer A."/>
            <person name="Rast P."/>
            <person name="Oberbeckmann S."/>
            <person name="Bunk B."/>
            <person name="Jeske O."/>
            <person name="Meyerdierks A."/>
            <person name="Storesund J.E."/>
            <person name="Kallscheuer N."/>
            <person name="Luecker S."/>
            <person name="Lage O.M."/>
            <person name="Pohl T."/>
            <person name="Merkel B.J."/>
            <person name="Hornburger P."/>
            <person name="Mueller R.-W."/>
            <person name="Bruemmer F."/>
            <person name="Labrenz M."/>
            <person name="Spormann A.M."/>
            <person name="Op den Camp H."/>
            <person name="Overmann J."/>
            <person name="Amann R."/>
            <person name="Jetten M.S.M."/>
            <person name="Mascher T."/>
            <person name="Medema M.H."/>
            <person name="Devos D.P."/>
            <person name="Kaster A.-K."/>
            <person name="Ovreas L."/>
            <person name="Rohde M."/>
            <person name="Galperin M.Y."/>
            <person name="Jogler C."/>
        </authorList>
    </citation>
    <scope>NUCLEOTIDE SEQUENCE [LARGE SCALE GENOMIC DNA]</scope>
    <source>
        <strain evidence="3 4">ElP</strain>
    </source>
</reference>
<dbReference type="KEGG" id="tpla:ElP_36000"/>
<dbReference type="Gene3D" id="3.20.20.80">
    <property type="entry name" value="Glycosidases"/>
    <property type="match status" value="1"/>
</dbReference>
<dbReference type="OrthoDB" id="242279at2"/>
<dbReference type="RefSeq" id="WP_145271433.1">
    <property type="nucleotide sequence ID" value="NZ_CP036426.1"/>
</dbReference>
<keyword evidence="4" id="KW-1185">Reference proteome</keyword>
<evidence type="ECO:0000313" key="3">
    <source>
        <dbReference type="EMBL" id="QDV35695.1"/>
    </source>
</evidence>
<dbReference type="InterPro" id="IPR029475">
    <property type="entry name" value="DUF6807"/>
</dbReference>
<evidence type="ECO:0000256" key="1">
    <source>
        <dbReference type="SAM" id="MobiDB-lite"/>
    </source>
</evidence>